<accession>A0ABV3Z174</accession>
<proteinExistence type="inferred from homology"/>
<gene>
    <name evidence="11" type="ORF">ABFZ84_03075</name>
</gene>
<dbReference type="PIRSF" id="PIRSF017901">
    <property type="entry name" value="GCL"/>
    <property type="match status" value="1"/>
</dbReference>
<dbReference type="EMBL" id="JBEHZE010000001">
    <property type="protein sequence ID" value="MEX6632520.1"/>
    <property type="molecule type" value="Genomic_DNA"/>
</dbReference>
<name>A0ABV3Z174_9PROT</name>
<comment type="pathway">
    <text evidence="1">Sulfur metabolism; glutathione biosynthesis; glutathione from L-cysteine and L-glutamate: step 1/2.</text>
</comment>
<evidence type="ECO:0000256" key="6">
    <source>
        <dbReference type="ARBA" id="ARBA00022741"/>
    </source>
</evidence>
<evidence type="ECO:0000256" key="1">
    <source>
        <dbReference type="ARBA" id="ARBA00005006"/>
    </source>
</evidence>
<evidence type="ECO:0000256" key="7">
    <source>
        <dbReference type="ARBA" id="ARBA00022840"/>
    </source>
</evidence>
<dbReference type="Proteomes" id="UP001560685">
    <property type="component" value="Unassembled WGS sequence"/>
</dbReference>
<dbReference type="NCBIfam" id="TIGR01436">
    <property type="entry name" value="glu_cys_lig_pln"/>
    <property type="match status" value="1"/>
</dbReference>
<sequence length="470" mass="52669">MNWALRLEELERKVTTAKETTGSAPRIESLEQLAQYIAAGEKPKDQWRIGTEHEKFVFCRTTLEHVPYEGENGIRAILEKLSEETGWSIIAEGGLPIGLKGDGASVSLEPGGQLELSGAPLENIHETCDEVHRHLDAVKKVCDPLGVAFLGMGFTPIATRAEIPKMPKSRYDIMRRYMPKVGDLGLDMMHRTCTVQVNLDYSSEADMVKKFRTSLALQPIATALFANSGLYEGRSSEYASYRAHIWTDTDADRTGLLNFVFEDGFGYERYVDYMLDVPMYFIRRNGEYLDAAGLSFRDFLKGELSILPGEKPTMDDWEDHMSTAFPEVRLKKFLEMRGADGVPWAGICALPAFWVGLLYDDAALAAAWDVAKGWTTEMREKLRLDAAQYGLKAEIDGRSVQDVALEILDISRSGLRSRARMGNLKEDETTYLDPMVKIAKSGITMGEATAKYFLEDLGGDAKKLFEEKKY</sequence>
<evidence type="ECO:0000313" key="12">
    <source>
        <dbReference type="Proteomes" id="UP001560685"/>
    </source>
</evidence>
<comment type="similarity">
    <text evidence="10">Belongs to the glutamate--cysteine ligase type 2 family. EgtA subfamily.</text>
</comment>
<dbReference type="Pfam" id="PF04107">
    <property type="entry name" value="GCS2"/>
    <property type="match status" value="1"/>
</dbReference>
<evidence type="ECO:0000256" key="8">
    <source>
        <dbReference type="ARBA" id="ARBA00022946"/>
    </source>
</evidence>
<evidence type="ECO:0000256" key="5">
    <source>
        <dbReference type="ARBA" id="ARBA00022684"/>
    </source>
</evidence>
<dbReference type="SUPFAM" id="SSF55931">
    <property type="entry name" value="Glutamine synthetase/guanido kinase"/>
    <property type="match status" value="1"/>
</dbReference>
<dbReference type="InterPro" id="IPR006336">
    <property type="entry name" value="GCS2"/>
</dbReference>
<evidence type="ECO:0000313" key="11">
    <source>
        <dbReference type="EMBL" id="MEX6632520.1"/>
    </source>
</evidence>
<evidence type="ECO:0000256" key="10">
    <source>
        <dbReference type="PIRNR" id="PIRNR017901"/>
    </source>
</evidence>
<dbReference type="InterPro" id="IPR014746">
    <property type="entry name" value="Gln_synth/guanido_kin_cat_dom"/>
</dbReference>
<dbReference type="PANTHER" id="PTHR34378">
    <property type="entry name" value="GLUTAMATE--CYSTEINE LIGASE, CHLOROPLASTIC"/>
    <property type="match status" value="1"/>
</dbReference>
<evidence type="ECO:0000256" key="4">
    <source>
        <dbReference type="ARBA" id="ARBA00022598"/>
    </source>
</evidence>
<dbReference type="EC" id="6.3.2.2" evidence="10"/>
<reference evidence="11 12" key="1">
    <citation type="submission" date="2024-05" db="EMBL/GenBank/DDBJ databases">
        <title>Three bacterial strains, DH-69, EH-24, and ECK-19 isolated from coastal sediments.</title>
        <authorList>
            <person name="Ye Y.-Q."/>
            <person name="Du Z.-J."/>
        </authorList>
    </citation>
    <scope>NUCLEOTIDE SEQUENCE [LARGE SCALE GENOMIC DNA]</scope>
    <source>
        <strain evidence="11 12">ECK-19</strain>
    </source>
</reference>
<keyword evidence="7 10" id="KW-0067">ATP-binding</keyword>
<evidence type="ECO:0000256" key="9">
    <source>
        <dbReference type="ARBA" id="ARBA00023157"/>
    </source>
</evidence>
<comment type="subunit">
    <text evidence="3">Homodimer or monomer when oxidized or reduced, respectively.</text>
</comment>
<keyword evidence="6 10" id="KW-0547">Nucleotide-binding</keyword>
<keyword evidence="9" id="KW-1015">Disulfide bond</keyword>
<keyword evidence="12" id="KW-1185">Reference proteome</keyword>
<dbReference type="PANTHER" id="PTHR34378:SF1">
    <property type="entry name" value="GLUTAMATE--CYSTEINE LIGASE, CHLOROPLASTIC"/>
    <property type="match status" value="1"/>
</dbReference>
<dbReference type="InterPro" id="IPR011556">
    <property type="entry name" value="Glut_cys_lig_pln_type"/>
</dbReference>
<comment type="similarity">
    <text evidence="2">Belongs to the carboxylate-amine ligase family. Glutamate--cysteine ligase type 2 subfamily.</text>
</comment>
<comment type="function">
    <text evidence="10">Catalyzes the synthesis of gamma-glutamylcysteine (gamma-GC).</text>
</comment>
<dbReference type="Gene3D" id="3.30.590.20">
    <property type="match status" value="1"/>
</dbReference>
<comment type="caution">
    <text evidence="11">The sequence shown here is derived from an EMBL/GenBank/DDBJ whole genome shotgun (WGS) entry which is preliminary data.</text>
</comment>
<evidence type="ECO:0000256" key="3">
    <source>
        <dbReference type="ARBA" id="ARBA00011153"/>
    </source>
</evidence>
<evidence type="ECO:0000256" key="2">
    <source>
        <dbReference type="ARBA" id="ARBA00010253"/>
    </source>
</evidence>
<dbReference type="InterPro" id="IPR035434">
    <property type="entry name" value="GCL_bact_plant"/>
</dbReference>
<protein>
    <recommendedName>
        <fullName evidence="10">Glutamate--cysteine ligase</fullName>
        <ecNumber evidence="10">6.3.2.2</ecNumber>
    </recommendedName>
</protein>
<organism evidence="11 12">
    <name type="scientific">Hyphococcus lacteus</name>
    <dbReference type="NCBI Taxonomy" id="3143536"/>
    <lineage>
        <taxon>Bacteria</taxon>
        <taxon>Pseudomonadati</taxon>
        <taxon>Pseudomonadota</taxon>
        <taxon>Alphaproteobacteria</taxon>
        <taxon>Parvularculales</taxon>
        <taxon>Parvularculaceae</taxon>
        <taxon>Hyphococcus</taxon>
    </lineage>
</organism>
<dbReference type="GO" id="GO:0004357">
    <property type="term" value="F:glutamate-cysteine ligase activity"/>
    <property type="evidence" value="ECO:0007669"/>
    <property type="project" value="UniProtKB-EC"/>
</dbReference>
<keyword evidence="8" id="KW-0809">Transit peptide</keyword>
<keyword evidence="5" id="KW-0317">Glutathione biosynthesis</keyword>
<keyword evidence="4 10" id="KW-0436">Ligase</keyword>
<comment type="catalytic activity">
    <reaction evidence="10">
        <text>L-cysteine + L-glutamate + ATP = gamma-L-glutamyl-L-cysteine + ADP + phosphate + H(+)</text>
        <dbReference type="Rhea" id="RHEA:13285"/>
        <dbReference type="ChEBI" id="CHEBI:15378"/>
        <dbReference type="ChEBI" id="CHEBI:29985"/>
        <dbReference type="ChEBI" id="CHEBI:30616"/>
        <dbReference type="ChEBI" id="CHEBI:35235"/>
        <dbReference type="ChEBI" id="CHEBI:43474"/>
        <dbReference type="ChEBI" id="CHEBI:58173"/>
        <dbReference type="ChEBI" id="CHEBI:456216"/>
        <dbReference type="EC" id="6.3.2.2"/>
    </reaction>
</comment>